<proteinExistence type="predicted"/>
<organism evidence="1 2">
    <name type="scientific">Nostoc flagelliforme FACHB-838</name>
    <dbReference type="NCBI Taxonomy" id="2692904"/>
    <lineage>
        <taxon>Bacteria</taxon>
        <taxon>Bacillati</taxon>
        <taxon>Cyanobacteriota</taxon>
        <taxon>Cyanophyceae</taxon>
        <taxon>Nostocales</taxon>
        <taxon>Nostocaceae</taxon>
        <taxon>Nostoc</taxon>
    </lineage>
</organism>
<keyword evidence="2" id="KW-1185">Reference proteome</keyword>
<dbReference type="RefSeq" id="WP_190946439.1">
    <property type="nucleotide sequence ID" value="NZ_JACJSI010000303.1"/>
</dbReference>
<dbReference type="EMBL" id="JACJSI010000303">
    <property type="protein sequence ID" value="MBD2535623.1"/>
    <property type="molecule type" value="Genomic_DNA"/>
</dbReference>
<dbReference type="InterPro" id="IPR041055">
    <property type="entry name" value="Kinase-PolyVal"/>
</dbReference>
<reference evidence="1 2" key="1">
    <citation type="journal article" date="2020" name="ISME J.">
        <title>Comparative genomics reveals insights into cyanobacterial evolution and habitat adaptation.</title>
        <authorList>
            <person name="Chen M.Y."/>
            <person name="Teng W.K."/>
            <person name="Zhao L."/>
            <person name="Hu C.X."/>
            <person name="Zhou Y.K."/>
            <person name="Han B.P."/>
            <person name="Song L.R."/>
            <person name="Shu W.S."/>
        </authorList>
    </citation>
    <scope>NUCLEOTIDE SEQUENCE [LARGE SCALE GENOMIC DNA]</scope>
    <source>
        <strain evidence="1 2">FACHB-838</strain>
    </source>
</reference>
<evidence type="ECO:0000313" key="1">
    <source>
        <dbReference type="EMBL" id="MBD2535623.1"/>
    </source>
</evidence>
<gene>
    <name evidence="1" type="ORF">H6G97_42110</name>
</gene>
<accession>A0ABR8E2J1</accession>
<sequence>MSGKSQVSYGTAIQAITRYLDHGTQSSEEVENAKQIREQETKKLTDYITKHNLWIHGIDFTQYVSEGAEQSVYLKDADHVLKLNGLPSTYNLY</sequence>
<name>A0ABR8E2J1_9NOSO</name>
<evidence type="ECO:0000313" key="2">
    <source>
        <dbReference type="Proteomes" id="UP000623440"/>
    </source>
</evidence>
<dbReference type="Proteomes" id="UP000623440">
    <property type="component" value="Unassembled WGS sequence"/>
</dbReference>
<protein>
    <submittedName>
        <fullName evidence="1">Uncharacterized protein</fullName>
    </submittedName>
</protein>
<dbReference type="Pfam" id="PF18762">
    <property type="entry name" value="Kinase-PolyVal"/>
    <property type="match status" value="1"/>
</dbReference>
<comment type="caution">
    <text evidence="1">The sequence shown here is derived from an EMBL/GenBank/DDBJ whole genome shotgun (WGS) entry which is preliminary data.</text>
</comment>